<name>A0A7X8TMY7_9VIBR</name>
<dbReference type="EMBL" id="JABAIK010000002">
    <property type="protein sequence ID" value="NLS11721.1"/>
    <property type="molecule type" value="Genomic_DNA"/>
</dbReference>
<keyword evidence="2" id="KW-0233">DNA recombination</keyword>
<dbReference type="AlphaFoldDB" id="A0A7X8TMY7"/>
<reference evidence="4 5" key="1">
    <citation type="submission" date="2020-04" db="EMBL/GenBank/DDBJ databases">
        <title>Vibrio sp. SM6, a novel species isolated from seawater.</title>
        <authorList>
            <person name="Wang X."/>
        </authorList>
    </citation>
    <scope>NUCLEOTIDE SEQUENCE [LARGE SCALE GENOMIC DNA]</scope>
    <source>
        <strain evidence="4 5">SM6</strain>
    </source>
</reference>
<keyword evidence="1" id="KW-0238">DNA-binding</keyword>
<dbReference type="Gene3D" id="3.90.1750.20">
    <property type="entry name" value="Putative Large Serine Recombinase, Chain B, Domain 2"/>
    <property type="match status" value="1"/>
</dbReference>
<dbReference type="PANTHER" id="PTHR30461:SF2">
    <property type="entry name" value="SERINE RECOMBINASE PINE-RELATED"/>
    <property type="match status" value="1"/>
</dbReference>
<organism evidence="4 5">
    <name type="scientific">Vibrio agarilyticus</name>
    <dbReference type="NCBI Taxonomy" id="2726741"/>
    <lineage>
        <taxon>Bacteria</taxon>
        <taxon>Pseudomonadati</taxon>
        <taxon>Pseudomonadota</taxon>
        <taxon>Gammaproteobacteria</taxon>
        <taxon>Vibrionales</taxon>
        <taxon>Vibrionaceae</taxon>
        <taxon>Vibrio</taxon>
    </lineage>
</organism>
<dbReference type="RefSeq" id="WP_168834834.1">
    <property type="nucleotide sequence ID" value="NZ_JABAIK010000002.1"/>
</dbReference>
<dbReference type="Pfam" id="PF07508">
    <property type="entry name" value="Recombinase"/>
    <property type="match status" value="1"/>
</dbReference>
<dbReference type="InterPro" id="IPR011109">
    <property type="entry name" value="DNA_bind_recombinase_dom"/>
</dbReference>
<protein>
    <recommendedName>
        <fullName evidence="3">Recombinase domain-containing protein</fullName>
    </recommendedName>
</protein>
<sequence length="490" mass="55370">MDDQGKSGYKGEHILEDSALGGFLKQLVDGSLVLSKNPKPLLVVEQIDRLTRLKPSKGKKLISLLLEYVDICVVEPSGTSYQLYADDGDDESLGSDIMLIVVIYSAYKYSANLSKRIKSAQKRSLADSVTKRVATRFGRLPFWLVRDGEYYAVVDKWGDIVKRAFDLLSKGLTSNQIADIFNDEGLEVPSSKRENDGKGVVIPDPKSVWTIARISRFFRDKRAIGEVKLKHHDAPIDLYPRIVSDATFYKVLELASGRRRNVVGKLTTVKGLLASYSYCFSCGARMHVDKRTRPSGYVDVRLRCSSVAQKTLKTRDCDCTYASREFERVFLEMVVDRLSESDVVKESRDDERETLKSKLATCENEIKEFEALLKTSNAPSLFRGLAVQEDLKKDLERQLGLLAKSQPVALKENYRRIVELANEALDPLNIEVHTMLRSIIERVEIYKSGDKNSVLLVELKSGIRRQAVKVKDKWTFIELEPLKELEATAN</sequence>
<dbReference type="PANTHER" id="PTHR30461">
    <property type="entry name" value="DNA-INVERTASE FROM LAMBDOID PROPHAGE"/>
    <property type="match status" value="1"/>
</dbReference>
<dbReference type="InterPro" id="IPR050639">
    <property type="entry name" value="SSR_resolvase"/>
</dbReference>
<dbReference type="InterPro" id="IPR036162">
    <property type="entry name" value="Resolvase-like_N_sf"/>
</dbReference>
<evidence type="ECO:0000256" key="2">
    <source>
        <dbReference type="ARBA" id="ARBA00023172"/>
    </source>
</evidence>
<proteinExistence type="predicted"/>
<evidence type="ECO:0000313" key="4">
    <source>
        <dbReference type="EMBL" id="NLS11721.1"/>
    </source>
</evidence>
<dbReference type="Proteomes" id="UP000535589">
    <property type="component" value="Unassembled WGS sequence"/>
</dbReference>
<dbReference type="GO" id="GO:0003677">
    <property type="term" value="F:DNA binding"/>
    <property type="evidence" value="ECO:0007669"/>
    <property type="project" value="UniProtKB-KW"/>
</dbReference>
<accession>A0A7X8TMY7</accession>
<evidence type="ECO:0000256" key="1">
    <source>
        <dbReference type="ARBA" id="ARBA00023125"/>
    </source>
</evidence>
<evidence type="ECO:0000259" key="3">
    <source>
        <dbReference type="Pfam" id="PF07508"/>
    </source>
</evidence>
<keyword evidence="5" id="KW-1185">Reference proteome</keyword>
<comment type="caution">
    <text evidence="4">The sequence shown here is derived from an EMBL/GenBank/DDBJ whole genome shotgun (WGS) entry which is preliminary data.</text>
</comment>
<gene>
    <name evidence="4" type="ORF">HGP28_02310</name>
</gene>
<feature type="domain" description="Recombinase" evidence="3">
    <location>
        <begin position="160"/>
        <end position="257"/>
    </location>
</feature>
<dbReference type="GO" id="GO:0000150">
    <property type="term" value="F:DNA strand exchange activity"/>
    <property type="evidence" value="ECO:0007669"/>
    <property type="project" value="InterPro"/>
</dbReference>
<dbReference type="InterPro" id="IPR038109">
    <property type="entry name" value="DNA_bind_recomb_sf"/>
</dbReference>
<evidence type="ECO:0000313" key="5">
    <source>
        <dbReference type="Proteomes" id="UP000535589"/>
    </source>
</evidence>
<dbReference type="Gene3D" id="3.40.50.1390">
    <property type="entry name" value="Resolvase, N-terminal catalytic domain"/>
    <property type="match status" value="1"/>
</dbReference>